<evidence type="ECO:0000256" key="5">
    <source>
        <dbReference type="ARBA" id="ARBA00023159"/>
    </source>
</evidence>
<keyword evidence="3" id="KW-0805">Transcription regulation</keyword>
<name>Q1HAY1_IPONI</name>
<keyword evidence="2" id="KW-0677">Repeat</keyword>
<dbReference type="CDD" id="cd00167">
    <property type="entry name" value="SANT"/>
    <property type="match status" value="2"/>
</dbReference>
<keyword evidence="5" id="KW-0010">Activator</keyword>
<dbReference type="SUPFAM" id="SSF46689">
    <property type="entry name" value="Homeodomain-like"/>
    <property type="match status" value="1"/>
</dbReference>
<dbReference type="GO" id="GO:0080090">
    <property type="term" value="P:regulation of primary metabolic process"/>
    <property type="evidence" value="ECO:0007669"/>
    <property type="project" value="UniProtKB-ARBA"/>
</dbReference>
<keyword evidence="6" id="KW-0804">Transcription</keyword>
<dbReference type="GO" id="GO:0000976">
    <property type="term" value="F:transcription cis-regulatory region binding"/>
    <property type="evidence" value="ECO:0007669"/>
    <property type="project" value="UniProtKB-ARBA"/>
</dbReference>
<dbReference type="Pfam" id="PF00249">
    <property type="entry name" value="Myb_DNA-binding"/>
    <property type="match status" value="2"/>
</dbReference>
<keyword evidence="4" id="KW-0238">DNA-binding</keyword>
<evidence type="ECO:0000256" key="2">
    <source>
        <dbReference type="ARBA" id="ARBA00022737"/>
    </source>
</evidence>
<feature type="domain" description="Myb-like" evidence="8">
    <location>
        <begin position="7"/>
        <end position="59"/>
    </location>
</feature>
<sequence length="251" mass="28746">MANSSAWSGVRKGAWSEEEDNLLRKCIQEYGEGKWHLIPIRAGLNRCRKSCRLRWLNYLRPDIKRGDFKLDEVDLIMRLHKLLGNRWSLIAGRIPGRTANDVKNYWNTHIQKKVFAMASSMQDNWKGKAPEMRENNVVRPRPRRLFLNTTSSLLSGTPPLTGKATAVTFDAQIQGHNKIPQPEATSELVTKNLQENNTIITASELETTTSNDRVQWWEDFLFDNAGSTCMNQGQVDWPNFPTDMDLSELLS</sequence>
<dbReference type="EMBL" id="AB234212">
    <property type="protein sequence ID" value="BAE94710.1"/>
    <property type="molecule type" value="Genomic_DNA"/>
</dbReference>
<feature type="domain" description="Myb-like" evidence="8">
    <location>
        <begin position="60"/>
        <end position="110"/>
    </location>
</feature>
<evidence type="ECO:0000259" key="9">
    <source>
        <dbReference type="PROSITE" id="PS51294"/>
    </source>
</evidence>
<reference evidence="10" key="1">
    <citation type="journal article" date="2006" name="Plant Cell Physiol.">
        <title>Isolation of cDNAs for R2R3-MYB, bHLH and WDR transcriptional regulators and identification of c and ca mutations conferring white flowers in the Japanese morning glory.</title>
        <authorList>
            <person name="Morita Y."/>
            <person name="Saitoh M."/>
            <person name="Hoshino A."/>
            <person name="Nitasaka E."/>
            <person name="Iida S."/>
        </authorList>
    </citation>
    <scope>NUCLEOTIDE SEQUENCE</scope>
    <source>
        <strain evidence="10">KK/ZSK-2</strain>
    </source>
</reference>
<protein>
    <submittedName>
        <fullName evidence="10">R2R3-MYB transcriptional regulator</fullName>
    </submittedName>
</protein>
<dbReference type="Gene3D" id="1.10.10.60">
    <property type="entry name" value="Homeodomain-like"/>
    <property type="match status" value="2"/>
</dbReference>
<dbReference type="InterPro" id="IPR009057">
    <property type="entry name" value="Homeodomain-like_sf"/>
</dbReference>
<dbReference type="FunFam" id="1.10.10.60:FF:000218">
    <property type="entry name" value="Myb transcription factor"/>
    <property type="match status" value="1"/>
</dbReference>
<evidence type="ECO:0000313" key="10">
    <source>
        <dbReference type="EMBL" id="BAE94710.1"/>
    </source>
</evidence>
<evidence type="ECO:0000256" key="1">
    <source>
        <dbReference type="ARBA" id="ARBA00004123"/>
    </source>
</evidence>
<proteinExistence type="predicted"/>
<feature type="domain" description="HTH myb-type" evidence="9">
    <location>
        <begin position="10"/>
        <end position="63"/>
    </location>
</feature>
<dbReference type="SMART" id="SM00717">
    <property type="entry name" value="SANT"/>
    <property type="match status" value="2"/>
</dbReference>
<gene>
    <name evidence="10" type="primary">InMYB3</name>
</gene>
<dbReference type="InterPro" id="IPR017930">
    <property type="entry name" value="Myb_dom"/>
</dbReference>
<dbReference type="PANTHER" id="PTHR47999:SF24">
    <property type="entry name" value="TRANSCRIPTION FACTOR MYB90"/>
    <property type="match status" value="1"/>
</dbReference>
<keyword evidence="7" id="KW-0539">Nucleus</keyword>
<dbReference type="PROSITE" id="PS51294">
    <property type="entry name" value="HTH_MYB"/>
    <property type="match status" value="2"/>
</dbReference>
<evidence type="ECO:0000256" key="4">
    <source>
        <dbReference type="ARBA" id="ARBA00023125"/>
    </source>
</evidence>
<dbReference type="PROSITE" id="PS50090">
    <property type="entry name" value="MYB_LIKE"/>
    <property type="match status" value="2"/>
</dbReference>
<evidence type="ECO:0000256" key="6">
    <source>
        <dbReference type="ARBA" id="ARBA00023163"/>
    </source>
</evidence>
<evidence type="ECO:0000256" key="3">
    <source>
        <dbReference type="ARBA" id="ARBA00023015"/>
    </source>
</evidence>
<organism evidence="10">
    <name type="scientific">Ipomoea nil</name>
    <name type="common">Japanese morning glory</name>
    <name type="synonym">Pharbitis nil</name>
    <dbReference type="NCBI Taxonomy" id="35883"/>
    <lineage>
        <taxon>Eukaryota</taxon>
        <taxon>Viridiplantae</taxon>
        <taxon>Streptophyta</taxon>
        <taxon>Embryophyta</taxon>
        <taxon>Tracheophyta</taxon>
        <taxon>Spermatophyta</taxon>
        <taxon>Magnoliopsida</taxon>
        <taxon>eudicotyledons</taxon>
        <taxon>Gunneridae</taxon>
        <taxon>Pentapetalae</taxon>
        <taxon>asterids</taxon>
        <taxon>lamiids</taxon>
        <taxon>Solanales</taxon>
        <taxon>Convolvulaceae</taxon>
        <taxon>Ipomoeeae</taxon>
        <taxon>Ipomoea</taxon>
    </lineage>
</organism>
<dbReference type="InterPro" id="IPR015495">
    <property type="entry name" value="Myb_TF_plants"/>
</dbReference>
<dbReference type="PANTHER" id="PTHR47999">
    <property type="entry name" value="TRANSCRIPTION FACTOR MYB8-RELATED-RELATED"/>
    <property type="match status" value="1"/>
</dbReference>
<comment type="subcellular location">
    <subcellularLocation>
        <location evidence="1">Nucleus</location>
    </subcellularLocation>
</comment>
<dbReference type="InterPro" id="IPR001005">
    <property type="entry name" value="SANT/Myb"/>
</dbReference>
<dbReference type="GO" id="GO:0010597">
    <property type="term" value="P:green leaf volatile biosynthetic process"/>
    <property type="evidence" value="ECO:0007669"/>
    <property type="project" value="UniProtKB-ARBA"/>
</dbReference>
<accession>Q1HAY1</accession>
<feature type="domain" description="HTH myb-type" evidence="9">
    <location>
        <begin position="64"/>
        <end position="114"/>
    </location>
</feature>
<dbReference type="GO" id="GO:0005634">
    <property type="term" value="C:nucleus"/>
    <property type="evidence" value="ECO:0007669"/>
    <property type="project" value="UniProtKB-SubCell"/>
</dbReference>
<evidence type="ECO:0000259" key="8">
    <source>
        <dbReference type="PROSITE" id="PS50090"/>
    </source>
</evidence>
<dbReference type="AlphaFoldDB" id="Q1HAY1"/>
<evidence type="ECO:0000256" key="7">
    <source>
        <dbReference type="ARBA" id="ARBA00023242"/>
    </source>
</evidence>